<keyword evidence="5" id="KW-1185">Reference proteome</keyword>
<dbReference type="STRING" id="1042163.BRLA_c039470"/>
<dbReference type="RefSeq" id="WP_003334791.1">
    <property type="nucleotide sequence ID" value="NZ_CP007806.1"/>
</dbReference>
<dbReference type="InterPro" id="IPR039298">
    <property type="entry name" value="ACOT13"/>
</dbReference>
<dbReference type="AlphaFoldDB" id="A0A075RG42"/>
<dbReference type="Gene3D" id="3.10.129.10">
    <property type="entry name" value="Hotdog Thioesterase"/>
    <property type="match status" value="1"/>
</dbReference>
<dbReference type="Proteomes" id="UP000005850">
    <property type="component" value="Chromosome"/>
</dbReference>
<dbReference type="SUPFAM" id="SSF54637">
    <property type="entry name" value="Thioesterase/thiol ester dehydrase-isomerase"/>
    <property type="match status" value="1"/>
</dbReference>
<comment type="similarity">
    <text evidence="1">Belongs to the thioesterase PaaI family.</text>
</comment>
<evidence type="ECO:0000313" key="5">
    <source>
        <dbReference type="Proteomes" id="UP000005850"/>
    </source>
</evidence>
<evidence type="ECO:0000259" key="3">
    <source>
        <dbReference type="Pfam" id="PF03061"/>
    </source>
</evidence>
<dbReference type="eggNOG" id="COG2050">
    <property type="taxonomic scope" value="Bacteria"/>
</dbReference>
<dbReference type="PANTHER" id="PTHR21660">
    <property type="entry name" value="THIOESTERASE SUPERFAMILY MEMBER-RELATED"/>
    <property type="match status" value="1"/>
</dbReference>
<dbReference type="NCBIfam" id="TIGR00369">
    <property type="entry name" value="unchar_dom_1"/>
    <property type="match status" value="1"/>
</dbReference>
<dbReference type="EMBL" id="CP007806">
    <property type="protein sequence ID" value="AIG28230.1"/>
    <property type="molecule type" value="Genomic_DNA"/>
</dbReference>
<name>A0A075RG42_BRELA</name>
<dbReference type="PANTHER" id="PTHR21660:SF1">
    <property type="entry name" value="ACYL-COENZYME A THIOESTERASE 13"/>
    <property type="match status" value="1"/>
</dbReference>
<evidence type="ECO:0000256" key="1">
    <source>
        <dbReference type="ARBA" id="ARBA00008324"/>
    </source>
</evidence>
<feature type="domain" description="Thioesterase" evidence="3">
    <location>
        <begin position="69"/>
        <end position="145"/>
    </location>
</feature>
<reference evidence="4 5" key="1">
    <citation type="journal article" date="2011" name="J. Bacteriol.">
        <title>Genome sequence of Brevibacillus laterosporus LMG 15441, a pathogen of invertebrates.</title>
        <authorList>
            <person name="Djukic M."/>
            <person name="Poehlein A."/>
            <person name="Thurmer A."/>
            <person name="Daniel R."/>
        </authorList>
    </citation>
    <scope>NUCLEOTIDE SEQUENCE [LARGE SCALE GENOMIC DNA]</scope>
    <source>
        <strain evidence="4 5">LMG 15441</strain>
    </source>
</reference>
<accession>A0A075RG42</accession>
<gene>
    <name evidence="4" type="ORF">BRLA_c039470</name>
</gene>
<dbReference type="CDD" id="cd03443">
    <property type="entry name" value="PaaI_thioesterase"/>
    <property type="match status" value="1"/>
</dbReference>
<dbReference type="KEGG" id="blr:BRLA_c039470"/>
<dbReference type="HOGENOM" id="CLU_089876_3_3_9"/>
<dbReference type="GO" id="GO:0047617">
    <property type="term" value="F:fatty acyl-CoA hydrolase activity"/>
    <property type="evidence" value="ECO:0007669"/>
    <property type="project" value="InterPro"/>
</dbReference>
<evidence type="ECO:0000256" key="2">
    <source>
        <dbReference type="ARBA" id="ARBA00022801"/>
    </source>
</evidence>
<organism evidence="4 5">
    <name type="scientific">Brevibacillus laterosporus LMG 15441</name>
    <dbReference type="NCBI Taxonomy" id="1042163"/>
    <lineage>
        <taxon>Bacteria</taxon>
        <taxon>Bacillati</taxon>
        <taxon>Bacillota</taxon>
        <taxon>Bacilli</taxon>
        <taxon>Bacillales</taxon>
        <taxon>Paenibacillaceae</taxon>
        <taxon>Brevibacillus</taxon>
    </lineage>
</organism>
<evidence type="ECO:0000313" key="4">
    <source>
        <dbReference type="EMBL" id="AIG28230.1"/>
    </source>
</evidence>
<dbReference type="InterPro" id="IPR029069">
    <property type="entry name" value="HotDog_dom_sf"/>
</dbReference>
<sequence length="160" mass="18051">MQEEWQQIMMEGTDEEREILRLALQAIKQKRERNSAYLSGFLGLQGAFIDERTYQFEIPITPYMHNSLKIVHGGVTATLIDNTMGSLINKVMAKEEKAAVTSDLQIRYLRPGKGQKLKSVAKLIHRGGLMAVMEGSVYDDQDRLIAHGTGTFVIIDRGRI</sequence>
<protein>
    <recommendedName>
        <fullName evidence="3">Thioesterase domain-containing protein</fullName>
    </recommendedName>
</protein>
<dbReference type="Pfam" id="PF03061">
    <property type="entry name" value="4HBT"/>
    <property type="match status" value="1"/>
</dbReference>
<proteinExistence type="inferred from homology"/>
<dbReference type="InterPro" id="IPR003736">
    <property type="entry name" value="PAAI_dom"/>
</dbReference>
<dbReference type="InterPro" id="IPR006683">
    <property type="entry name" value="Thioestr_dom"/>
</dbReference>
<keyword evidence="2" id="KW-0378">Hydrolase</keyword>